<name>A0A1D2VLG8_9ASCO</name>
<dbReference type="GeneID" id="30966469"/>
<dbReference type="AlphaFoldDB" id="A0A1D2VLG8"/>
<dbReference type="RefSeq" id="XP_020048765.1">
    <property type="nucleotide sequence ID" value="XM_020192833.1"/>
</dbReference>
<gene>
    <name evidence="1" type="ORF">ASCRUDRAFT_74827</name>
</gene>
<evidence type="ECO:0000313" key="1">
    <source>
        <dbReference type="EMBL" id="ODV62458.1"/>
    </source>
</evidence>
<organism evidence="1 2">
    <name type="scientific">Ascoidea rubescens DSM 1968</name>
    <dbReference type="NCBI Taxonomy" id="1344418"/>
    <lineage>
        <taxon>Eukaryota</taxon>
        <taxon>Fungi</taxon>
        <taxon>Dikarya</taxon>
        <taxon>Ascomycota</taxon>
        <taxon>Saccharomycotina</taxon>
        <taxon>Saccharomycetes</taxon>
        <taxon>Ascoideaceae</taxon>
        <taxon>Ascoidea</taxon>
    </lineage>
</organism>
<sequence>MVTVLPNRLRSFLFYCCGCCTLVTKYTDNGLLFQSQSLAIFHSLPNSQSLVQSGLFNCLLLETT</sequence>
<dbReference type="InParanoid" id="A0A1D2VLG8"/>
<keyword evidence="2" id="KW-1185">Reference proteome</keyword>
<dbReference type="EMBL" id="KV454477">
    <property type="protein sequence ID" value="ODV62458.1"/>
    <property type="molecule type" value="Genomic_DNA"/>
</dbReference>
<dbReference type="Proteomes" id="UP000095038">
    <property type="component" value="Unassembled WGS sequence"/>
</dbReference>
<accession>A0A1D2VLG8</accession>
<evidence type="ECO:0000313" key="2">
    <source>
        <dbReference type="Proteomes" id="UP000095038"/>
    </source>
</evidence>
<proteinExistence type="predicted"/>
<reference evidence="2" key="1">
    <citation type="submission" date="2016-05" db="EMBL/GenBank/DDBJ databases">
        <title>Comparative genomics of biotechnologically important yeasts.</title>
        <authorList>
            <consortium name="DOE Joint Genome Institute"/>
            <person name="Riley R."/>
            <person name="Haridas S."/>
            <person name="Wolfe K.H."/>
            <person name="Lopes M.R."/>
            <person name="Hittinger C.T."/>
            <person name="Goker M."/>
            <person name="Salamov A."/>
            <person name="Wisecaver J."/>
            <person name="Long T.M."/>
            <person name="Aerts A.L."/>
            <person name="Barry K."/>
            <person name="Choi C."/>
            <person name="Clum A."/>
            <person name="Coughlan A.Y."/>
            <person name="Deshpande S."/>
            <person name="Douglass A.P."/>
            <person name="Hanson S.J."/>
            <person name="Klenk H.-P."/>
            <person name="Labutti K."/>
            <person name="Lapidus A."/>
            <person name="Lindquist E."/>
            <person name="Lipzen A."/>
            <person name="Meier-Kolthoff J.P."/>
            <person name="Ohm R.A."/>
            <person name="Otillar R.P."/>
            <person name="Pangilinan J."/>
            <person name="Peng Y."/>
            <person name="Rokas A."/>
            <person name="Rosa C.A."/>
            <person name="Scheuner C."/>
            <person name="Sibirny A.A."/>
            <person name="Slot J.C."/>
            <person name="Stielow J.B."/>
            <person name="Sun H."/>
            <person name="Kurtzman C.P."/>
            <person name="Blackwell M."/>
            <person name="Grigoriev I.V."/>
            <person name="Jeffries T.W."/>
        </authorList>
    </citation>
    <scope>NUCLEOTIDE SEQUENCE [LARGE SCALE GENOMIC DNA]</scope>
    <source>
        <strain evidence="2">DSM 1968</strain>
    </source>
</reference>
<protein>
    <submittedName>
        <fullName evidence="1">Uncharacterized protein</fullName>
    </submittedName>
</protein>